<organism evidence="2 3">
    <name type="scientific">Dreissena polymorpha</name>
    <name type="common">Zebra mussel</name>
    <name type="synonym">Mytilus polymorpha</name>
    <dbReference type="NCBI Taxonomy" id="45954"/>
    <lineage>
        <taxon>Eukaryota</taxon>
        <taxon>Metazoa</taxon>
        <taxon>Spiralia</taxon>
        <taxon>Lophotrochozoa</taxon>
        <taxon>Mollusca</taxon>
        <taxon>Bivalvia</taxon>
        <taxon>Autobranchia</taxon>
        <taxon>Heteroconchia</taxon>
        <taxon>Euheterodonta</taxon>
        <taxon>Imparidentia</taxon>
        <taxon>Neoheterodontei</taxon>
        <taxon>Myida</taxon>
        <taxon>Dreissenoidea</taxon>
        <taxon>Dreissenidae</taxon>
        <taxon>Dreissena</taxon>
    </lineage>
</organism>
<evidence type="ECO:0000313" key="2">
    <source>
        <dbReference type="EMBL" id="KAH3747758.1"/>
    </source>
</evidence>
<sequence>MTVLPPPLRQCNETTFHVRTINIPLGDSSEKSSRKSSADDSRPGLDVHAPAADRVIRIDVRQKDHVCGHEVGVEDEPTLRCLIREPDNHEEARRFLAALHTGHKVPSPTSAKRS</sequence>
<evidence type="ECO:0000256" key="1">
    <source>
        <dbReference type="SAM" id="MobiDB-lite"/>
    </source>
</evidence>
<dbReference type="Proteomes" id="UP000828390">
    <property type="component" value="Unassembled WGS sequence"/>
</dbReference>
<evidence type="ECO:0000313" key="3">
    <source>
        <dbReference type="Proteomes" id="UP000828390"/>
    </source>
</evidence>
<accession>A0A9D4I544</accession>
<reference evidence="2" key="1">
    <citation type="journal article" date="2019" name="bioRxiv">
        <title>The Genome of the Zebra Mussel, Dreissena polymorpha: A Resource for Invasive Species Research.</title>
        <authorList>
            <person name="McCartney M.A."/>
            <person name="Auch B."/>
            <person name="Kono T."/>
            <person name="Mallez S."/>
            <person name="Zhang Y."/>
            <person name="Obille A."/>
            <person name="Becker A."/>
            <person name="Abrahante J.E."/>
            <person name="Garbe J."/>
            <person name="Badalamenti J.P."/>
            <person name="Herman A."/>
            <person name="Mangelson H."/>
            <person name="Liachko I."/>
            <person name="Sullivan S."/>
            <person name="Sone E.D."/>
            <person name="Koren S."/>
            <person name="Silverstein K.A.T."/>
            <person name="Beckman K.B."/>
            <person name="Gohl D.M."/>
        </authorList>
    </citation>
    <scope>NUCLEOTIDE SEQUENCE</scope>
    <source>
        <strain evidence="2">Duluth1</strain>
        <tissue evidence="2">Whole animal</tissue>
    </source>
</reference>
<gene>
    <name evidence="2" type="ORF">DPMN_182188</name>
</gene>
<name>A0A9D4I544_DREPO</name>
<feature type="compositionally biased region" description="Basic and acidic residues" evidence="1">
    <location>
        <begin position="28"/>
        <end position="45"/>
    </location>
</feature>
<dbReference type="EMBL" id="JAIWYP010000010">
    <property type="protein sequence ID" value="KAH3747758.1"/>
    <property type="molecule type" value="Genomic_DNA"/>
</dbReference>
<comment type="caution">
    <text evidence="2">The sequence shown here is derived from an EMBL/GenBank/DDBJ whole genome shotgun (WGS) entry which is preliminary data.</text>
</comment>
<reference evidence="2" key="2">
    <citation type="submission" date="2020-11" db="EMBL/GenBank/DDBJ databases">
        <authorList>
            <person name="McCartney M.A."/>
            <person name="Auch B."/>
            <person name="Kono T."/>
            <person name="Mallez S."/>
            <person name="Becker A."/>
            <person name="Gohl D.M."/>
            <person name="Silverstein K.A.T."/>
            <person name="Koren S."/>
            <person name="Bechman K.B."/>
            <person name="Herman A."/>
            <person name="Abrahante J.E."/>
            <person name="Garbe J."/>
        </authorList>
    </citation>
    <scope>NUCLEOTIDE SEQUENCE</scope>
    <source>
        <strain evidence="2">Duluth1</strain>
        <tissue evidence="2">Whole animal</tissue>
    </source>
</reference>
<proteinExistence type="predicted"/>
<feature type="region of interest" description="Disordered" evidence="1">
    <location>
        <begin position="22"/>
        <end position="50"/>
    </location>
</feature>
<keyword evidence="3" id="KW-1185">Reference proteome</keyword>
<dbReference type="AlphaFoldDB" id="A0A9D4I544"/>
<protein>
    <submittedName>
        <fullName evidence="2">Uncharacterized protein</fullName>
    </submittedName>
</protein>